<reference evidence="2 3" key="1">
    <citation type="submission" date="2016-07" db="EMBL/GenBank/DDBJ databases">
        <title>Draft genome of the white-rot fungus Obba rivulosa 3A-2.</title>
        <authorList>
            <consortium name="DOE Joint Genome Institute"/>
            <person name="Miettinen O."/>
            <person name="Riley R."/>
            <person name="Acob R."/>
            <person name="Barry K."/>
            <person name="Cullen D."/>
            <person name="De Vries R."/>
            <person name="Hainaut M."/>
            <person name="Hatakka A."/>
            <person name="Henrissat B."/>
            <person name="Hilden K."/>
            <person name="Kuo R."/>
            <person name="Labutti K."/>
            <person name="Lipzen A."/>
            <person name="Makela M.R."/>
            <person name="Sandor L."/>
            <person name="Spatafora J.W."/>
            <person name="Grigoriev I.V."/>
            <person name="Hibbett D.S."/>
        </authorList>
    </citation>
    <scope>NUCLEOTIDE SEQUENCE [LARGE SCALE GENOMIC DNA]</scope>
    <source>
        <strain evidence="2 3">3A-2</strain>
    </source>
</reference>
<feature type="compositionally biased region" description="Basic and acidic residues" evidence="1">
    <location>
        <begin position="43"/>
        <end position="59"/>
    </location>
</feature>
<sequence length="194" mass="21627">MSSAVASSSNSVAFPTARPYSLDQAHSLYFTSWESAQPVPVQYDERGRQKKFVESSAQRRERVEFLRRREWTRRIAEWINDSATVKDKSQMPSPAYSMEDFLAATRQRHYIGPPDVAEPDEPYVIYTASPASSVSRSDTPPAATLPSLDAPLASASPPAMHPPLQRRRSRGGPHSRHSSLSSISEEDESQSHIV</sequence>
<feature type="compositionally biased region" description="Polar residues" evidence="1">
    <location>
        <begin position="129"/>
        <end position="138"/>
    </location>
</feature>
<evidence type="ECO:0000313" key="2">
    <source>
        <dbReference type="EMBL" id="OCH90861.1"/>
    </source>
</evidence>
<evidence type="ECO:0000256" key="1">
    <source>
        <dbReference type="SAM" id="MobiDB-lite"/>
    </source>
</evidence>
<feature type="region of interest" description="Disordered" evidence="1">
    <location>
        <begin position="40"/>
        <end position="59"/>
    </location>
</feature>
<keyword evidence="3" id="KW-1185">Reference proteome</keyword>
<dbReference type="AlphaFoldDB" id="A0A8E2AUK5"/>
<protein>
    <submittedName>
        <fullName evidence="2">Uncharacterized protein</fullName>
    </submittedName>
</protein>
<proteinExistence type="predicted"/>
<dbReference type="OrthoDB" id="2801219at2759"/>
<feature type="compositionally biased region" description="Basic residues" evidence="1">
    <location>
        <begin position="164"/>
        <end position="177"/>
    </location>
</feature>
<dbReference type="Proteomes" id="UP000250043">
    <property type="component" value="Unassembled WGS sequence"/>
</dbReference>
<accession>A0A8E2AUK5</accession>
<organism evidence="2 3">
    <name type="scientific">Obba rivulosa</name>
    <dbReference type="NCBI Taxonomy" id="1052685"/>
    <lineage>
        <taxon>Eukaryota</taxon>
        <taxon>Fungi</taxon>
        <taxon>Dikarya</taxon>
        <taxon>Basidiomycota</taxon>
        <taxon>Agaricomycotina</taxon>
        <taxon>Agaricomycetes</taxon>
        <taxon>Polyporales</taxon>
        <taxon>Gelatoporiaceae</taxon>
        <taxon>Obba</taxon>
    </lineage>
</organism>
<feature type="compositionally biased region" description="Low complexity" evidence="1">
    <location>
        <begin position="140"/>
        <end position="158"/>
    </location>
</feature>
<feature type="region of interest" description="Disordered" evidence="1">
    <location>
        <begin position="128"/>
        <end position="194"/>
    </location>
</feature>
<gene>
    <name evidence="2" type="ORF">OBBRIDRAFT_803684</name>
</gene>
<dbReference type="EMBL" id="KV722396">
    <property type="protein sequence ID" value="OCH90861.1"/>
    <property type="molecule type" value="Genomic_DNA"/>
</dbReference>
<evidence type="ECO:0000313" key="3">
    <source>
        <dbReference type="Proteomes" id="UP000250043"/>
    </source>
</evidence>
<name>A0A8E2AUK5_9APHY</name>